<protein>
    <submittedName>
        <fullName evidence="2">Uncharacterized protein</fullName>
    </submittedName>
</protein>
<reference evidence="2" key="1">
    <citation type="submission" date="2020-06" db="EMBL/GenBank/DDBJ databases">
        <authorList>
            <person name="Li T."/>
            <person name="Hu X."/>
            <person name="Zhang T."/>
            <person name="Song X."/>
            <person name="Zhang H."/>
            <person name="Dai N."/>
            <person name="Sheng W."/>
            <person name="Hou X."/>
            <person name="Wei L."/>
        </authorList>
    </citation>
    <scope>NUCLEOTIDE SEQUENCE</scope>
    <source>
        <strain evidence="2">KEN8</strain>
        <tissue evidence="2">Leaf</tissue>
    </source>
</reference>
<reference evidence="2" key="2">
    <citation type="journal article" date="2024" name="Plant">
        <title>Genomic evolution and insights into agronomic trait innovations of Sesamum species.</title>
        <authorList>
            <person name="Miao H."/>
            <person name="Wang L."/>
            <person name="Qu L."/>
            <person name="Liu H."/>
            <person name="Sun Y."/>
            <person name="Le M."/>
            <person name="Wang Q."/>
            <person name="Wei S."/>
            <person name="Zheng Y."/>
            <person name="Lin W."/>
            <person name="Duan Y."/>
            <person name="Cao H."/>
            <person name="Xiong S."/>
            <person name="Wang X."/>
            <person name="Wei L."/>
            <person name="Li C."/>
            <person name="Ma Q."/>
            <person name="Ju M."/>
            <person name="Zhao R."/>
            <person name="Li G."/>
            <person name="Mu C."/>
            <person name="Tian Q."/>
            <person name="Mei H."/>
            <person name="Zhang T."/>
            <person name="Gao T."/>
            <person name="Zhang H."/>
        </authorList>
    </citation>
    <scope>NUCLEOTIDE SEQUENCE</scope>
    <source>
        <strain evidence="2">KEN8</strain>
    </source>
</reference>
<proteinExistence type="predicted"/>
<sequence>MKDRGKAVETYSNVPDFNYSASEMPCKKHPNSSSVGVCAYCLKDRLEKLVCSECGEQRTFSCSCSDHISSSYRNSGGTMEVGRISFLIPQQGNPHSKSRRKDEGSEQVVLLRSCSSSCVEVKKTKNGFWRIKRLFRKKRNKKSEFPDDKSEIVVSDIMGWSRSRSLRSFRGGKNNDLDQGSDYAFSSAKISNVTNGIFFDSDKQYGSLQESGPRKCGFRRGTNQMELDRVYNRSIFPVRESDFSTMDDSAFIDLKLDFSSDCKQDFSAGTISGASDHGESPASSKRDRLWGDRGSCRITVNERGTKRESRSQKGFIAETHVVLFLPDR</sequence>
<evidence type="ECO:0000313" key="2">
    <source>
        <dbReference type="EMBL" id="KAL0372555.1"/>
    </source>
</evidence>
<evidence type="ECO:0000256" key="1">
    <source>
        <dbReference type="SAM" id="MobiDB-lite"/>
    </source>
</evidence>
<dbReference type="AlphaFoldDB" id="A0AAW2QX56"/>
<feature type="region of interest" description="Disordered" evidence="1">
    <location>
        <begin position="270"/>
        <end position="290"/>
    </location>
</feature>
<dbReference type="PANTHER" id="PTHR34197">
    <property type="entry name" value="OS04G0591300 PROTEIN"/>
    <property type="match status" value="1"/>
</dbReference>
<comment type="caution">
    <text evidence="2">The sequence shown here is derived from an EMBL/GenBank/DDBJ whole genome shotgun (WGS) entry which is preliminary data.</text>
</comment>
<dbReference type="PANTHER" id="PTHR34197:SF3">
    <property type="entry name" value="DUF740 FAMILY PROTEIN"/>
    <property type="match status" value="1"/>
</dbReference>
<dbReference type="EMBL" id="JACGWM010000005">
    <property type="protein sequence ID" value="KAL0372555.1"/>
    <property type="molecule type" value="Genomic_DNA"/>
</dbReference>
<gene>
    <name evidence="2" type="ORF">Scaly_0937100</name>
</gene>
<feature type="compositionally biased region" description="Basic and acidic residues" evidence="1">
    <location>
        <begin position="276"/>
        <end position="290"/>
    </location>
</feature>
<accession>A0AAW2QX56</accession>
<organism evidence="2">
    <name type="scientific">Sesamum calycinum</name>
    <dbReference type="NCBI Taxonomy" id="2727403"/>
    <lineage>
        <taxon>Eukaryota</taxon>
        <taxon>Viridiplantae</taxon>
        <taxon>Streptophyta</taxon>
        <taxon>Embryophyta</taxon>
        <taxon>Tracheophyta</taxon>
        <taxon>Spermatophyta</taxon>
        <taxon>Magnoliopsida</taxon>
        <taxon>eudicotyledons</taxon>
        <taxon>Gunneridae</taxon>
        <taxon>Pentapetalae</taxon>
        <taxon>asterids</taxon>
        <taxon>lamiids</taxon>
        <taxon>Lamiales</taxon>
        <taxon>Pedaliaceae</taxon>
        <taxon>Sesamum</taxon>
    </lineage>
</organism>
<name>A0AAW2QX56_9LAMI</name>